<name>A0ABX5A600_9ENTR</name>
<keyword evidence="3" id="KW-1185">Reference proteome</keyword>
<sequence length="219" mass="24902">MSNDSDAMRLLCPTSTCVHSGHLKLLMDKLEPHLTYRICPVGKRLSFSADHQPDCYFIRKGAISLYRQPDDILLEILEAPTLRGIIPVPETSQSLFTLRVVETAEIATLDKQRFYTLLTEHSLWQPFAMHLQLVASISAEVLFKLGSPSVFELVRYQLYELISKPQTLRESITAENYIRGKTRLSRSAIMNTLSALKRGGYISIENGHLTDVKYIPSRY</sequence>
<dbReference type="Pfam" id="PF15977">
    <property type="entry name" value="HTH_46"/>
    <property type="match status" value="1"/>
</dbReference>
<comment type="caution">
    <text evidence="2">The sequence shown here is derived from an EMBL/GenBank/DDBJ whole genome shotgun (WGS) entry which is preliminary data.</text>
</comment>
<dbReference type="InterPro" id="IPR041687">
    <property type="entry name" value="HTH_46"/>
</dbReference>
<dbReference type="SUPFAM" id="SSF51206">
    <property type="entry name" value="cAMP-binding domain-like"/>
    <property type="match status" value="1"/>
</dbReference>
<dbReference type="CDD" id="cd00038">
    <property type="entry name" value="CAP_ED"/>
    <property type="match status" value="1"/>
</dbReference>
<feature type="domain" description="Cyclic nucleotide-binding" evidence="1">
    <location>
        <begin position="26"/>
        <end position="118"/>
    </location>
</feature>
<protein>
    <recommendedName>
        <fullName evidence="1">Cyclic nucleotide-binding domain-containing protein</fullName>
    </recommendedName>
</protein>
<evidence type="ECO:0000313" key="2">
    <source>
        <dbReference type="EMBL" id="POZ33641.1"/>
    </source>
</evidence>
<dbReference type="Gene3D" id="2.60.120.10">
    <property type="entry name" value="Jelly Rolls"/>
    <property type="match status" value="1"/>
</dbReference>
<proteinExistence type="predicted"/>
<dbReference type="InterPro" id="IPR018490">
    <property type="entry name" value="cNMP-bd_dom_sf"/>
</dbReference>
<dbReference type="InterPro" id="IPR014710">
    <property type="entry name" value="RmlC-like_jellyroll"/>
</dbReference>
<organism evidence="2 3">
    <name type="scientific">Lelliottia aquatilis</name>
    <dbReference type="NCBI Taxonomy" id="2080838"/>
    <lineage>
        <taxon>Bacteria</taxon>
        <taxon>Pseudomonadati</taxon>
        <taxon>Pseudomonadota</taxon>
        <taxon>Gammaproteobacteria</taxon>
        <taxon>Enterobacterales</taxon>
        <taxon>Enterobacteriaceae</taxon>
        <taxon>Lelliottia</taxon>
    </lineage>
</organism>
<evidence type="ECO:0000259" key="1">
    <source>
        <dbReference type="PROSITE" id="PS50042"/>
    </source>
</evidence>
<dbReference type="RefSeq" id="WP_103946367.1">
    <property type="nucleotide sequence ID" value="NZ_PQVR01000002.1"/>
</dbReference>
<gene>
    <name evidence="2" type="ORF">C3712_00590</name>
</gene>
<dbReference type="EMBL" id="PQVW01000001">
    <property type="protein sequence ID" value="POZ33641.1"/>
    <property type="molecule type" value="Genomic_DNA"/>
</dbReference>
<accession>A0ABX5A600</accession>
<evidence type="ECO:0000313" key="3">
    <source>
        <dbReference type="Proteomes" id="UP000237025"/>
    </source>
</evidence>
<dbReference type="PROSITE" id="PS50042">
    <property type="entry name" value="CNMP_BINDING_3"/>
    <property type="match status" value="1"/>
</dbReference>
<reference evidence="2 3" key="1">
    <citation type="submission" date="2018-02" db="EMBL/GenBank/DDBJ databases">
        <title>Lelliotia aquatilis sp. nov., isolated from drinking water.</title>
        <authorList>
            <person name="Kaempfer P."/>
            <person name="Glaeser S."/>
            <person name="Exner M."/>
            <person name="Doijad S."/>
            <person name="Chakraborty T."/>
        </authorList>
    </citation>
    <scope>NUCLEOTIDE SEQUENCE [LARGE SCALE GENOMIC DNA]</scope>
    <source>
        <strain evidence="2 3">6331-17</strain>
    </source>
</reference>
<dbReference type="InterPro" id="IPR000595">
    <property type="entry name" value="cNMP-bd_dom"/>
</dbReference>
<dbReference type="Proteomes" id="UP000237025">
    <property type="component" value="Unassembled WGS sequence"/>
</dbReference>